<evidence type="ECO:0000313" key="4">
    <source>
        <dbReference type="EMBL" id="KAL1130311.1"/>
    </source>
</evidence>
<dbReference type="EMBL" id="JBFDAA010000008">
    <property type="protein sequence ID" value="KAL1130311.1"/>
    <property type="molecule type" value="Genomic_DNA"/>
</dbReference>
<dbReference type="PROSITE" id="PS50968">
    <property type="entry name" value="BIOTINYL_LIPOYL"/>
    <property type="match status" value="1"/>
</dbReference>
<dbReference type="Gene3D" id="2.40.50.100">
    <property type="match status" value="1"/>
</dbReference>
<protein>
    <recommendedName>
        <fullName evidence="3">Lipoyl-binding domain-containing protein</fullName>
    </recommendedName>
</protein>
<evidence type="ECO:0000313" key="5">
    <source>
        <dbReference type="Proteomes" id="UP001558652"/>
    </source>
</evidence>
<organism evidence="4 5">
    <name type="scientific">Ranatra chinensis</name>
    <dbReference type="NCBI Taxonomy" id="642074"/>
    <lineage>
        <taxon>Eukaryota</taxon>
        <taxon>Metazoa</taxon>
        <taxon>Ecdysozoa</taxon>
        <taxon>Arthropoda</taxon>
        <taxon>Hexapoda</taxon>
        <taxon>Insecta</taxon>
        <taxon>Pterygota</taxon>
        <taxon>Neoptera</taxon>
        <taxon>Paraneoptera</taxon>
        <taxon>Hemiptera</taxon>
        <taxon>Heteroptera</taxon>
        <taxon>Panheteroptera</taxon>
        <taxon>Nepomorpha</taxon>
        <taxon>Nepidae</taxon>
        <taxon>Ranatrinae</taxon>
        <taxon>Ranatra</taxon>
    </lineage>
</organism>
<evidence type="ECO:0000256" key="1">
    <source>
        <dbReference type="ARBA" id="ARBA00022823"/>
    </source>
</evidence>
<dbReference type="PANTHER" id="PTHR23151:SF90">
    <property type="entry name" value="DIHYDROLIPOYLLYSINE-RESIDUE ACETYLTRANSFERASE COMPONENT OF PYRUVATE DEHYDROGENASE COMPLEX, MITOCHONDRIAL-RELATED"/>
    <property type="match status" value="1"/>
</dbReference>
<dbReference type="PANTHER" id="PTHR23151">
    <property type="entry name" value="DIHYDROLIPOAMIDE ACETYL/SUCCINYL-TRANSFERASE-RELATED"/>
    <property type="match status" value="1"/>
</dbReference>
<sequence length="165" mass="18286">MSEGLQDIQSQKGGKLHLSFSVVSCALFFWNMFRRSGGRWRPSIHVQETTENVVGQEIKMPALSPTMTEGKIIQWLKKVGEPIKPGDALCEIQTDKAVMVFETEEDGILAKILIGDNNDVKVGSLIGLMVSPGEDWKEVEAPTNDKIIDIKKSSLVEDIPPFVEC</sequence>
<accession>A0ABD0YGI3</accession>
<evidence type="ECO:0000259" key="3">
    <source>
        <dbReference type="PROSITE" id="PS50968"/>
    </source>
</evidence>
<keyword evidence="1" id="KW-0450">Lipoyl</keyword>
<evidence type="ECO:0000256" key="2">
    <source>
        <dbReference type="ARBA" id="ARBA00022946"/>
    </source>
</evidence>
<gene>
    <name evidence="4" type="ORF">AAG570_013249</name>
</gene>
<keyword evidence="5" id="KW-1185">Reference proteome</keyword>
<dbReference type="GO" id="GO:0045333">
    <property type="term" value="P:cellular respiration"/>
    <property type="evidence" value="ECO:0007669"/>
    <property type="project" value="UniProtKB-ARBA"/>
</dbReference>
<dbReference type="CDD" id="cd06849">
    <property type="entry name" value="lipoyl_domain"/>
    <property type="match status" value="1"/>
</dbReference>
<feature type="domain" description="Lipoyl-binding" evidence="3">
    <location>
        <begin position="55"/>
        <end position="130"/>
    </location>
</feature>
<dbReference type="InterPro" id="IPR003016">
    <property type="entry name" value="2-oxoA_DH_lipoyl-BS"/>
</dbReference>
<dbReference type="InterPro" id="IPR011053">
    <property type="entry name" value="Single_hybrid_motif"/>
</dbReference>
<dbReference type="Proteomes" id="UP001558652">
    <property type="component" value="Unassembled WGS sequence"/>
</dbReference>
<dbReference type="FunFam" id="2.40.50.100:FF:000010">
    <property type="entry name" value="Acetyltransferase component of pyruvate dehydrogenase complex"/>
    <property type="match status" value="1"/>
</dbReference>
<reference evidence="4 5" key="1">
    <citation type="submission" date="2024-07" db="EMBL/GenBank/DDBJ databases">
        <title>Chromosome-level genome assembly of the water stick insect Ranatra chinensis (Heteroptera: Nepidae).</title>
        <authorList>
            <person name="Liu X."/>
        </authorList>
    </citation>
    <scope>NUCLEOTIDE SEQUENCE [LARGE SCALE GENOMIC DNA]</scope>
    <source>
        <strain evidence="4">Cailab_2021Rc</strain>
        <tissue evidence="4">Muscle</tissue>
    </source>
</reference>
<dbReference type="Pfam" id="PF00364">
    <property type="entry name" value="Biotin_lipoyl"/>
    <property type="match status" value="1"/>
</dbReference>
<comment type="caution">
    <text evidence="4">The sequence shown here is derived from an EMBL/GenBank/DDBJ whole genome shotgun (WGS) entry which is preliminary data.</text>
</comment>
<name>A0ABD0YGI3_9HEMI</name>
<dbReference type="InterPro" id="IPR000089">
    <property type="entry name" value="Biotin_lipoyl"/>
</dbReference>
<dbReference type="SUPFAM" id="SSF51230">
    <property type="entry name" value="Single hybrid motif"/>
    <property type="match status" value="1"/>
</dbReference>
<dbReference type="InterPro" id="IPR045257">
    <property type="entry name" value="E2/Pdx1"/>
</dbReference>
<keyword evidence="2" id="KW-0809">Transit peptide</keyword>
<dbReference type="AlphaFoldDB" id="A0ABD0YGI3"/>
<dbReference type="PROSITE" id="PS00189">
    <property type="entry name" value="LIPOYL"/>
    <property type="match status" value="1"/>
</dbReference>
<proteinExistence type="predicted"/>